<protein>
    <submittedName>
        <fullName evidence="1">Os12g0538550 protein</fullName>
    </submittedName>
</protein>
<reference evidence="1 2" key="2">
    <citation type="journal article" date="2013" name="Plant Cell Physiol.">
        <title>Rice Annotation Project Database (RAP-DB): an integrative and interactive database for rice genomics.</title>
        <authorList>
            <person name="Sakai H."/>
            <person name="Lee S.S."/>
            <person name="Tanaka T."/>
            <person name="Numa H."/>
            <person name="Kim J."/>
            <person name="Kawahara Y."/>
            <person name="Wakimoto H."/>
            <person name="Yang C.C."/>
            <person name="Iwamoto M."/>
            <person name="Abe T."/>
            <person name="Yamada Y."/>
            <person name="Muto A."/>
            <person name="Inokuchi H."/>
            <person name="Ikemura T."/>
            <person name="Matsumoto T."/>
            <person name="Sasaki T."/>
            <person name="Itoh T."/>
        </authorList>
    </citation>
    <scope>NUCLEOTIDE SEQUENCE [LARGE SCALE GENOMIC DNA]</scope>
    <source>
        <strain evidence="2">cv. Nipponbare</strain>
    </source>
</reference>
<dbReference type="Gramene" id="Os12t0538550-00">
    <property type="protein sequence ID" value="Os12t0538550-00"/>
    <property type="gene ID" value="Os12g0538550"/>
</dbReference>
<evidence type="ECO:0000313" key="2">
    <source>
        <dbReference type="Proteomes" id="UP000059680"/>
    </source>
</evidence>
<dbReference type="Proteomes" id="UP000059680">
    <property type="component" value="Chromosome 12"/>
</dbReference>
<dbReference type="AlphaFoldDB" id="A0A0P0YAW2"/>
<proteinExistence type="predicted"/>
<dbReference type="EMBL" id="AP014968">
    <property type="protein sequence ID" value="BAT17476.1"/>
    <property type="molecule type" value="Genomic_DNA"/>
</dbReference>
<reference evidence="1 2" key="3">
    <citation type="journal article" date="2013" name="Rice">
        <title>Improvement of the Oryza sativa Nipponbare reference genome using next generation sequence and optical map data.</title>
        <authorList>
            <person name="Kawahara Y."/>
            <person name="de la Bastide M."/>
            <person name="Hamilton J.P."/>
            <person name="Kanamori H."/>
            <person name="McCombie W.R."/>
            <person name="Ouyang S."/>
            <person name="Schwartz D.C."/>
            <person name="Tanaka T."/>
            <person name="Wu J."/>
            <person name="Zhou S."/>
            <person name="Childs K.L."/>
            <person name="Davidson R.M."/>
            <person name="Lin H."/>
            <person name="Quesada-Ocampo L."/>
            <person name="Vaillancourt B."/>
            <person name="Sakai H."/>
            <person name="Lee S.S."/>
            <person name="Kim J."/>
            <person name="Numa H."/>
            <person name="Itoh T."/>
            <person name="Buell C.R."/>
            <person name="Matsumoto T."/>
        </authorList>
    </citation>
    <scope>NUCLEOTIDE SEQUENCE [LARGE SCALE GENOMIC DNA]</scope>
    <source>
        <strain evidence="2">cv. Nipponbare</strain>
    </source>
</reference>
<dbReference type="InParanoid" id="A0A0P0YAW2"/>
<reference evidence="2" key="1">
    <citation type="journal article" date="2005" name="Nature">
        <title>The map-based sequence of the rice genome.</title>
        <authorList>
            <consortium name="International rice genome sequencing project (IRGSP)"/>
            <person name="Matsumoto T."/>
            <person name="Wu J."/>
            <person name="Kanamori H."/>
            <person name="Katayose Y."/>
            <person name="Fujisawa M."/>
            <person name="Namiki N."/>
            <person name="Mizuno H."/>
            <person name="Yamamoto K."/>
            <person name="Antonio B.A."/>
            <person name="Baba T."/>
            <person name="Sakata K."/>
            <person name="Nagamura Y."/>
            <person name="Aoki H."/>
            <person name="Arikawa K."/>
            <person name="Arita K."/>
            <person name="Bito T."/>
            <person name="Chiden Y."/>
            <person name="Fujitsuka N."/>
            <person name="Fukunaka R."/>
            <person name="Hamada M."/>
            <person name="Harada C."/>
            <person name="Hayashi A."/>
            <person name="Hijishita S."/>
            <person name="Honda M."/>
            <person name="Hosokawa S."/>
            <person name="Ichikawa Y."/>
            <person name="Idonuma A."/>
            <person name="Iijima M."/>
            <person name="Ikeda M."/>
            <person name="Ikeno M."/>
            <person name="Ito K."/>
            <person name="Ito S."/>
            <person name="Ito T."/>
            <person name="Ito Y."/>
            <person name="Ito Y."/>
            <person name="Iwabuchi A."/>
            <person name="Kamiya K."/>
            <person name="Karasawa W."/>
            <person name="Kurita K."/>
            <person name="Katagiri S."/>
            <person name="Kikuta A."/>
            <person name="Kobayashi H."/>
            <person name="Kobayashi N."/>
            <person name="Machita K."/>
            <person name="Maehara T."/>
            <person name="Masukawa M."/>
            <person name="Mizubayashi T."/>
            <person name="Mukai Y."/>
            <person name="Nagasaki H."/>
            <person name="Nagata Y."/>
            <person name="Naito S."/>
            <person name="Nakashima M."/>
            <person name="Nakama Y."/>
            <person name="Nakamichi Y."/>
            <person name="Nakamura M."/>
            <person name="Meguro A."/>
            <person name="Negishi M."/>
            <person name="Ohta I."/>
            <person name="Ohta T."/>
            <person name="Okamoto M."/>
            <person name="Ono N."/>
            <person name="Saji S."/>
            <person name="Sakaguchi M."/>
            <person name="Sakai K."/>
            <person name="Shibata M."/>
            <person name="Shimokawa T."/>
            <person name="Song J."/>
            <person name="Takazaki Y."/>
            <person name="Terasawa K."/>
            <person name="Tsugane M."/>
            <person name="Tsuji K."/>
            <person name="Ueda S."/>
            <person name="Waki K."/>
            <person name="Yamagata H."/>
            <person name="Yamamoto M."/>
            <person name="Yamamoto S."/>
            <person name="Yamane H."/>
            <person name="Yoshiki S."/>
            <person name="Yoshihara R."/>
            <person name="Yukawa K."/>
            <person name="Zhong H."/>
            <person name="Yano M."/>
            <person name="Yuan Q."/>
            <person name="Ouyang S."/>
            <person name="Liu J."/>
            <person name="Jones K.M."/>
            <person name="Gansberger K."/>
            <person name="Moffat K."/>
            <person name="Hill J."/>
            <person name="Bera J."/>
            <person name="Fadrosh D."/>
            <person name="Jin S."/>
            <person name="Johri S."/>
            <person name="Kim M."/>
            <person name="Overton L."/>
            <person name="Reardon M."/>
            <person name="Tsitrin T."/>
            <person name="Vuong H."/>
            <person name="Weaver B."/>
            <person name="Ciecko A."/>
            <person name="Tallon L."/>
            <person name="Jackson J."/>
            <person name="Pai G."/>
            <person name="Aken S.V."/>
            <person name="Utterback T."/>
            <person name="Reidmuller S."/>
            <person name="Feldblyum T."/>
            <person name="Hsiao J."/>
            <person name="Zismann V."/>
            <person name="Iobst S."/>
            <person name="de Vazeille A.R."/>
            <person name="Buell C.R."/>
            <person name="Ying K."/>
            <person name="Li Y."/>
            <person name="Lu T."/>
            <person name="Huang Y."/>
            <person name="Zhao Q."/>
            <person name="Feng Q."/>
            <person name="Zhang L."/>
            <person name="Zhu J."/>
            <person name="Weng Q."/>
            <person name="Mu J."/>
            <person name="Lu Y."/>
            <person name="Fan D."/>
            <person name="Liu Y."/>
            <person name="Guan J."/>
            <person name="Zhang Y."/>
            <person name="Yu S."/>
            <person name="Liu X."/>
            <person name="Zhang Y."/>
            <person name="Hong G."/>
            <person name="Han B."/>
            <person name="Choisne N."/>
            <person name="Demange N."/>
            <person name="Orjeda G."/>
            <person name="Samain S."/>
            <person name="Cattolico L."/>
            <person name="Pelletier E."/>
            <person name="Couloux A."/>
            <person name="Segurens B."/>
            <person name="Wincker P."/>
            <person name="D'Hont A."/>
            <person name="Scarpelli C."/>
            <person name="Weissenbach J."/>
            <person name="Salanoubat M."/>
            <person name="Quetier F."/>
            <person name="Yu Y."/>
            <person name="Kim H.R."/>
            <person name="Rambo T."/>
            <person name="Currie J."/>
            <person name="Collura K."/>
            <person name="Luo M."/>
            <person name="Yang T."/>
            <person name="Ammiraju J.S.S."/>
            <person name="Engler F."/>
            <person name="Soderlund C."/>
            <person name="Wing R.A."/>
            <person name="Palmer L.E."/>
            <person name="de la Bastide M."/>
            <person name="Spiegel L."/>
            <person name="Nascimento L."/>
            <person name="Zutavern T."/>
            <person name="O'Shaughnessy A."/>
            <person name="Dike S."/>
            <person name="Dedhia N."/>
            <person name="Preston R."/>
            <person name="Balija V."/>
            <person name="McCombie W.R."/>
            <person name="Chow T."/>
            <person name="Chen H."/>
            <person name="Chung M."/>
            <person name="Chen C."/>
            <person name="Shaw J."/>
            <person name="Wu H."/>
            <person name="Hsiao K."/>
            <person name="Chao Y."/>
            <person name="Chu M."/>
            <person name="Cheng C."/>
            <person name="Hour A."/>
            <person name="Lee P."/>
            <person name="Lin S."/>
            <person name="Lin Y."/>
            <person name="Liou J."/>
            <person name="Liu S."/>
            <person name="Hsing Y."/>
            <person name="Raghuvanshi S."/>
            <person name="Mohanty A."/>
            <person name="Bharti A.K."/>
            <person name="Gaur A."/>
            <person name="Gupta V."/>
            <person name="Kumar D."/>
            <person name="Ravi V."/>
            <person name="Vij S."/>
            <person name="Kapur A."/>
            <person name="Khurana P."/>
            <person name="Khurana P."/>
            <person name="Khurana J.P."/>
            <person name="Tyagi A.K."/>
            <person name="Gaikwad K."/>
            <person name="Singh A."/>
            <person name="Dalal V."/>
            <person name="Srivastava S."/>
            <person name="Dixit A."/>
            <person name="Pal A.K."/>
            <person name="Ghazi I.A."/>
            <person name="Yadav M."/>
            <person name="Pandit A."/>
            <person name="Bhargava A."/>
            <person name="Sureshbabu K."/>
            <person name="Batra K."/>
            <person name="Sharma T.R."/>
            <person name="Mohapatra T."/>
            <person name="Singh N.K."/>
            <person name="Messing J."/>
            <person name="Nelson A.B."/>
            <person name="Fuks G."/>
            <person name="Kavchok S."/>
            <person name="Keizer G."/>
            <person name="Linton E."/>
            <person name="Llaca V."/>
            <person name="Song R."/>
            <person name="Tanyolac B."/>
            <person name="Young S."/>
            <person name="Ho-Il K."/>
            <person name="Hahn J.H."/>
            <person name="Sangsakoo G."/>
            <person name="Vanavichit A."/>
            <person name="de Mattos Luiz.A.T."/>
            <person name="Zimmer P.D."/>
            <person name="Malone G."/>
            <person name="Dellagostin O."/>
            <person name="de Oliveira A.C."/>
            <person name="Bevan M."/>
            <person name="Bancroft I."/>
            <person name="Minx P."/>
            <person name="Cordum H."/>
            <person name="Wilson R."/>
            <person name="Cheng Z."/>
            <person name="Jin W."/>
            <person name="Jiang J."/>
            <person name="Leong S.A."/>
            <person name="Iwama H."/>
            <person name="Gojobori T."/>
            <person name="Itoh T."/>
            <person name="Niimura Y."/>
            <person name="Fujii Y."/>
            <person name="Habara T."/>
            <person name="Sakai H."/>
            <person name="Sato Y."/>
            <person name="Wilson G."/>
            <person name="Kumar K."/>
            <person name="McCouch S."/>
            <person name="Juretic N."/>
            <person name="Hoen D."/>
            <person name="Wright S."/>
            <person name="Bruskiewich R."/>
            <person name="Bureau T."/>
            <person name="Miyao A."/>
            <person name="Hirochika H."/>
            <person name="Nishikawa T."/>
            <person name="Kadowaki K."/>
            <person name="Sugiura M."/>
            <person name="Burr B."/>
            <person name="Sasaki T."/>
        </authorList>
    </citation>
    <scope>NUCLEOTIDE SEQUENCE [LARGE SCALE GENOMIC DNA]</scope>
    <source>
        <strain evidence="2">cv. Nipponbare</strain>
    </source>
</reference>
<dbReference type="SMR" id="A0A0P0YAW2"/>
<dbReference type="PaxDb" id="39947-A0A0P0YAW2"/>
<name>A0A0P0YAW2_ORYSJ</name>
<evidence type="ECO:0000313" key="1">
    <source>
        <dbReference type="EMBL" id="BAT17476.1"/>
    </source>
</evidence>
<gene>
    <name evidence="1" type="ordered locus">Os12g0538550</name>
    <name evidence="1" type="ORF">OSNPB_120538550</name>
</gene>
<keyword evidence="2" id="KW-1185">Reference proteome</keyword>
<sequence>MGDDFDGEQKGLIKRLVNFCMIDDGKSTRICAIVYKLFTA</sequence>
<accession>A0A0P0YAW2</accession>
<organism evidence="1 2">
    <name type="scientific">Oryza sativa subsp. japonica</name>
    <name type="common">Rice</name>
    <dbReference type="NCBI Taxonomy" id="39947"/>
    <lineage>
        <taxon>Eukaryota</taxon>
        <taxon>Viridiplantae</taxon>
        <taxon>Streptophyta</taxon>
        <taxon>Embryophyta</taxon>
        <taxon>Tracheophyta</taxon>
        <taxon>Spermatophyta</taxon>
        <taxon>Magnoliopsida</taxon>
        <taxon>Liliopsida</taxon>
        <taxon>Poales</taxon>
        <taxon>Poaceae</taxon>
        <taxon>BOP clade</taxon>
        <taxon>Oryzoideae</taxon>
        <taxon>Oryzeae</taxon>
        <taxon>Oryzinae</taxon>
        <taxon>Oryza</taxon>
        <taxon>Oryza sativa</taxon>
    </lineage>
</organism>